<feature type="binding site" description="via carbamate group" evidence="4">
    <location>
        <position position="135"/>
    </location>
    <ligand>
        <name>Zn(2+)</name>
        <dbReference type="ChEBI" id="CHEBI:29105"/>
        <label>1</label>
    </ligand>
</feature>
<evidence type="ECO:0000256" key="1">
    <source>
        <dbReference type="ARBA" id="ARBA00022723"/>
    </source>
</evidence>
<dbReference type="Gene3D" id="3.20.20.140">
    <property type="entry name" value="Metal-dependent hydrolases"/>
    <property type="match status" value="1"/>
</dbReference>
<dbReference type="CDD" id="cd00530">
    <property type="entry name" value="PTE"/>
    <property type="match status" value="1"/>
</dbReference>
<evidence type="ECO:0000313" key="6">
    <source>
        <dbReference type="EMBL" id="TNJ67786.1"/>
    </source>
</evidence>
<feature type="binding site" evidence="4">
    <location>
        <position position="25"/>
    </location>
    <ligand>
        <name>Zn(2+)</name>
        <dbReference type="ChEBI" id="CHEBI:29105"/>
        <label>1</label>
    </ligand>
</feature>
<proteinExistence type="inferred from homology"/>
<keyword evidence="2" id="KW-0378">Hydrolase</keyword>
<dbReference type="GO" id="GO:0016787">
    <property type="term" value="F:hydrolase activity"/>
    <property type="evidence" value="ECO:0007669"/>
    <property type="project" value="UniProtKB-KW"/>
</dbReference>
<comment type="cofactor">
    <cofactor evidence="4">
        <name>a divalent metal cation</name>
        <dbReference type="ChEBI" id="CHEBI:60240"/>
    </cofactor>
    <text evidence="4">Binds 2 divalent metal cations per subunit.</text>
</comment>
<accession>A0A5C4TGL3</accession>
<reference evidence="6 7" key="1">
    <citation type="submission" date="2019-05" db="EMBL/GenBank/DDBJ databases">
        <title>We sequenced the genome of Paenibacillus hemerocallicola KCTC 33185 for further insight into its adaptation and study the phylogeny of Paenibacillus.</title>
        <authorList>
            <person name="Narsing Rao M.P."/>
        </authorList>
    </citation>
    <scope>NUCLEOTIDE SEQUENCE [LARGE SCALE GENOMIC DNA]</scope>
    <source>
        <strain evidence="6 7">KCTC 33185</strain>
    </source>
</reference>
<comment type="similarity">
    <text evidence="5">Belongs to the metallo-dependent hydrolases superfamily. Phosphotriesterase family.</text>
</comment>
<keyword evidence="1 4" id="KW-0479">Metal-binding</keyword>
<evidence type="ECO:0000313" key="7">
    <source>
        <dbReference type="Proteomes" id="UP000307943"/>
    </source>
</evidence>
<organism evidence="6 7">
    <name type="scientific">Paenibacillus hemerocallicola</name>
    <dbReference type="NCBI Taxonomy" id="1172614"/>
    <lineage>
        <taxon>Bacteria</taxon>
        <taxon>Bacillati</taxon>
        <taxon>Bacillota</taxon>
        <taxon>Bacilli</taxon>
        <taxon>Bacillales</taxon>
        <taxon>Paenibacillaceae</taxon>
        <taxon>Paenibacillus</taxon>
    </lineage>
</organism>
<dbReference type="PANTHER" id="PTHR10819:SF3">
    <property type="entry name" value="PHOSPHOTRIESTERASE-RELATED PROTEIN"/>
    <property type="match status" value="1"/>
</dbReference>
<dbReference type="PANTHER" id="PTHR10819">
    <property type="entry name" value="PHOSPHOTRIESTERASE-RELATED"/>
    <property type="match status" value="1"/>
</dbReference>
<protein>
    <submittedName>
        <fullName evidence="6">Phosphotriesterase-related protein</fullName>
    </submittedName>
</protein>
<feature type="binding site" evidence="4">
    <location>
        <position position="253"/>
    </location>
    <ligand>
        <name>Zn(2+)</name>
        <dbReference type="ChEBI" id="CHEBI:29105"/>
        <label>1</label>
    </ligand>
</feature>
<dbReference type="InterPro" id="IPR032466">
    <property type="entry name" value="Metal_Hydrolase"/>
</dbReference>
<feature type="binding site" evidence="4">
    <location>
        <position position="196"/>
    </location>
    <ligand>
        <name>Zn(2+)</name>
        <dbReference type="ChEBI" id="CHEBI:29105"/>
        <label>2</label>
    </ligand>
</feature>
<dbReference type="OrthoDB" id="105927at2"/>
<dbReference type="Pfam" id="PF02126">
    <property type="entry name" value="PTE"/>
    <property type="match status" value="1"/>
</dbReference>
<feature type="modified residue" description="N6-carboxylysine" evidence="3 5">
    <location>
        <position position="135"/>
    </location>
</feature>
<evidence type="ECO:0000256" key="5">
    <source>
        <dbReference type="PROSITE-ProRule" id="PRU00679"/>
    </source>
</evidence>
<evidence type="ECO:0000256" key="4">
    <source>
        <dbReference type="PIRSR" id="PIRSR601559-51"/>
    </source>
</evidence>
<evidence type="ECO:0000256" key="2">
    <source>
        <dbReference type="ARBA" id="ARBA00022801"/>
    </source>
</evidence>
<gene>
    <name evidence="6" type="ORF">FE784_03280</name>
</gene>
<dbReference type="SUPFAM" id="SSF51556">
    <property type="entry name" value="Metallo-dependent hydrolases"/>
    <property type="match status" value="1"/>
</dbReference>
<dbReference type="PIRSF" id="PIRSF016839">
    <property type="entry name" value="PhP"/>
    <property type="match status" value="1"/>
</dbReference>
<dbReference type="GO" id="GO:0008270">
    <property type="term" value="F:zinc ion binding"/>
    <property type="evidence" value="ECO:0007669"/>
    <property type="project" value="InterPro"/>
</dbReference>
<comment type="caution">
    <text evidence="6">The sequence shown here is derived from an EMBL/GenBank/DDBJ whole genome shotgun (WGS) entry which is preliminary data.</text>
</comment>
<keyword evidence="7" id="KW-1185">Reference proteome</keyword>
<dbReference type="InterPro" id="IPR001559">
    <property type="entry name" value="Phosphotriesterase"/>
</dbReference>
<dbReference type="EMBL" id="VDCQ01000003">
    <property type="protein sequence ID" value="TNJ67786.1"/>
    <property type="molecule type" value="Genomic_DNA"/>
</dbReference>
<dbReference type="PROSITE" id="PS51347">
    <property type="entry name" value="PHOSPHOTRIESTERASE_2"/>
    <property type="match status" value="1"/>
</dbReference>
<feature type="binding site" evidence="4">
    <location>
        <position position="23"/>
    </location>
    <ligand>
        <name>Zn(2+)</name>
        <dbReference type="ChEBI" id="CHEBI:29105"/>
        <label>1</label>
    </ligand>
</feature>
<feature type="binding site" evidence="4">
    <location>
        <position position="168"/>
    </location>
    <ligand>
        <name>Zn(2+)</name>
        <dbReference type="ChEBI" id="CHEBI:29105"/>
        <label>2</label>
    </ligand>
</feature>
<dbReference type="Proteomes" id="UP000307943">
    <property type="component" value="Unassembled WGS sequence"/>
</dbReference>
<feature type="binding site" description="via carbamate group" evidence="4">
    <location>
        <position position="135"/>
    </location>
    <ligand>
        <name>Zn(2+)</name>
        <dbReference type="ChEBI" id="CHEBI:29105"/>
        <label>2</label>
    </ligand>
</feature>
<dbReference type="AlphaFoldDB" id="A0A5C4TGL3"/>
<sequence>MTKKIRTVLGDIKKEQLGFTYSHEHLWCCPPPSQKDRDLELTDYAASLHELRSFKEVGGQALVDASTLDYGRDGGKLKQMSLDSGVHVIGTTGFNKHIYFPEWVETESIEQIAQRLVHDVTQGMDGTDAKAGFLKSGSWMQMIHPLEEKTTRALALAQKETKAPVWLHTEAGTMGMEMLDILQEEGVDMSIVAVGHSDRNADPYYHLQLANRGAYVQFDGASKVKYYPESTRVMLIKNMIEHGFIDQLLFSGDMGRQSYLHGYGGGPGFQYIIAKFIPRLLSEGITQEQIDTIFVKNPARWLAQFE</sequence>
<dbReference type="RefSeq" id="WP_139600689.1">
    <property type="nucleotide sequence ID" value="NZ_VDCQ01000003.1"/>
</dbReference>
<name>A0A5C4TGL3_9BACL</name>
<evidence type="ECO:0000256" key="3">
    <source>
        <dbReference type="PIRSR" id="PIRSR601559-50"/>
    </source>
</evidence>